<feature type="non-terminal residue" evidence="1">
    <location>
        <position position="188"/>
    </location>
</feature>
<proteinExistence type="predicted"/>
<dbReference type="EMBL" id="LAZR01042691">
    <property type="protein sequence ID" value="KKL08920.1"/>
    <property type="molecule type" value="Genomic_DNA"/>
</dbReference>
<gene>
    <name evidence="1" type="ORF">LCGC14_2571030</name>
</gene>
<protein>
    <submittedName>
        <fullName evidence="1">Uncharacterized protein</fullName>
    </submittedName>
</protein>
<name>A0A0F9AHP7_9ZZZZ</name>
<reference evidence="1" key="1">
    <citation type="journal article" date="2015" name="Nature">
        <title>Complex archaea that bridge the gap between prokaryotes and eukaryotes.</title>
        <authorList>
            <person name="Spang A."/>
            <person name="Saw J.H."/>
            <person name="Jorgensen S.L."/>
            <person name="Zaremba-Niedzwiedzka K."/>
            <person name="Martijn J."/>
            <person name="Lind A.E."/>
            <person name="van Eijk R."/>
            <person name="Schleper C."/>
            <person name="Guy L."/>
            <person name="Ettema T.J."/>
        </authorList>
    </citation>
    <scope>NUCLEOTIDE SEQUENCE</scope>
</reference>
<accession>A0A0F9AHP7</accession>
<evidence type="ECO:0000313" key="1">
    <source>
        <dbReference type="EMBL" id="KKL08920.1"/>
    </source>
</evidence>
<organism evidence="1">
    <name type="scientific">marine sediment metagenome</name>
    <dbReference type="NCBI Taxonomy" id="412755"/>
    <lineage>
        <taxon>unclassified sequences</taxon>
        <taxon>metagenomes</taxon>
        <taxon>ecological metagenomes</taxon>
    </lineage>
</organism>
<dbReference type="AlphaFoldDB" id="A0A0F9AHP7"/>
<sequence length="188" mass="21504">MKWQIVALWLTGIIALGGTLTYVDLFSGLFELSGMSYTHSGDIICSSNCESYINVTTTYWRICFAHYNGTKYEDEVLFKKRSRSRTLHVNLANVDNVINTEPRVEVDWLVPARGRGNWRPLKDGDCWNRLKTNKIKLVGHKEPSQTVKWSFNVGEYVDIDPVWNGIPSGFIGYSGVSWDFEIIEDNKT</sequence>
<comment type="caution">
    <text evidence="1">The sequence shown here is derived from an EMBL/GenBank/DDBJ whole genome shotgun (WGS) entry which is preliminary data.</text>
</comment>